<name>A0A1Z5IN99_9LACO</name>
<dbReference type="PIRSF" id="PIRSF006060">
    <property type="entry name" value="AA_transporter"/>
    <property type="match status" value="1"/>
</dbReference>
<evidence type="ECO:0000256" key="2">
    <source>
        <dbReference type="ARBA" id="ARBA00022692"/>
    </source>
</evidence>
<dbReference type="FunFam" id="1.20.1740.10:FF:000051">
    <property type="entry name" value="Amino acid permease"/>
    <property type="match status" value="1"/>
</dbReference>
<evidence type="ECO:0000256" key="1">
    <source>
        <dbReference type="ARBA" id="ARBA00004141"/>
    </source>
</evidence>
<dbReference type="EMBL" id="BCMH01000004">
    <property type="protein sequence ID" value="GAX03223.1"/>
    <property type="molecule type" value="Genomic_DNA"/>
</dbReference>
<comment type="subcellular location">
    <subcellularLocation>
        <location evidence="1">Membrane</location>
        <topology evidence="1">Multi-pass membrane protein</topology>
    </subcellularLocation>
</comment>
<dbReference type="GO" id="GO:0015179">
    <property type="term" value="F:L-amino acid transmembrane transporter activity"/>
    <property type="evidence" value="ECO:0007669"/>
    <property type="project" value="TreeGrafter"/>
</dbReference>
<feature type="transmembrane region" description="Helical" evidence="5">
    <location>
        <begin position="12"/>
        <end position="32"/>
    </location>
</feature>
<dbReference type="InterPro" id="IPR002293">
    <property type="entry name" value="AA/rel_permease1"/>
</dbReference>
<evidence type="ECO:0000256" key="5">
    <source>
        <dbReference type="SAM" id="Phobius"/>
    </source>
</evidence>
<dbReference type="PANTHER" id="PTHR11785">
    <property type="entry name" value="AMINO ACID TRANSPORTER"/>
    <property type="match status" value="1"/>
</dbReference>
<feature type="transmembrane region" description="Helical" evidence="5">
    <location>
        <begin position="195"/>
        <end position="215"/>
    </location>
</feature>
<evidence type="ECO:0000313" key="7">
    <source>
        <dbReference type="Proteomes" id="UP000198430"/>
    </source>
</evidence>
<keyword evidence="7" id="KW-1185">Reference proteome</keyword>
<feature type="transmembrane region" description="Helical" evidence="5">
    <location>
        <begin position="236"/>
        <end position="260"/>
    </location>
</feature>
<accession>A0A1Z5IN99</accession>
<feature type="transmembrane region" description="Helical" evidence="5">
    <location>
        <begin position="421"/>
        <end position="442"/>
    </location>
</feature>
<dbReference type="RefSeq" id="WP_089088199.1">
    <property type="nucleotide sequence ID" value="NZ_BCMH01000004.1"/>
</dbReference>
<organism evidence="6 7">
    <name type="scientific">Secundilactobacillus pentosiphilus</name>
    <dbReference type="NCBI Taxonomy" id="1714682"/>
    <lineage>
        <taxon>Bacteria</taxon>
        <taxon>Bacillati</taxon>
        <taxon>Bacillota</taxon>
        <taxon>Bacilli</taxon>
        <taxon>Lactobacillales</taxon>
        <taxon>Lactobacillaceae</taxon>
        <taxon>Secundilactobacillus</taxon>
    </lineage>
</organism>
<dbReference type="PANTHER" id="PTHR11785:SF512">
    <property type="entry name" value="SOBREMESA, ISOFORM B"/>
    <property type="match status" value="1"/>
</dbReference>
<dbReference type="AlphaFoldDB" id="A0A1Z5IN99"/>
<feature type="transmembrane region" description="Helical" evidence="5">
    <location>
        <begin position="121"/>
        <end position="145"/>
    </location>
</feature>
<evidence type="ECO:0000313" key="6">
    <source>
        <dbReference type="EMBL" id="GAX03223.1"/>
    </source>
</evidence>
<proteinExistence type="predicted"/>
<sequence length="451" mass="47868">MENQENELKKSIGFFAGLATVMGTVIGAGVFFKASQVAQVTGSTSLAMTAWLVGGLISICAGLTGAELAAAIPETGGLTKYIQHTYGSFWGFLAGWAQAIIYFPANVAALAIIFGTQVANLFGLGNSTIVPIAIVCAITVTLINFMGAKAAGMLQSITLVIKLIPLALIVVVGLIHGGSNGVDFSLFPIQAGHHVGLWTGLGQGLLATMFAYDGWIHVGNIAGEMKNPSKDLPKAISIGIGLIMVVYLIVNAVFLMLLPLAGAHNAVIGNLNVASDASKVLFGGFGGKIVTIGILISVYGTINGYTMTGMRIPLAMAEEHKLPFSNLFGALTKNTKIPWFSGIVQLVIASIMMMTNAFDAITNMLIFVIWLFYCMAFAAVMILRKKEPELKRPYKVPGYPVIPIIALLGGLFILVNTLFTQFTLAAIGIVLTAIGIPFYYYLKGKYHFDAE</sequence>
<feature type="transmembrane region" description="Helical" evidence="5">
    <location>
        <begin position="364"/>
        <end position="384"/>
    </location>
</feature>
<dbReference type="Pfam" id="PF13520">
    <property type="entry name" value="AA_permease_2"/>
    <property type="match status" value="1"/>
</dbReference>
<dbReference type="InterPro" id="IPR050598">
    <property type="entry name" value="AminoAcid_Transporter"/>
</dbReference>
<keyword evidence="3 5" id="KW-1133">Transmembrane helix</keyword>
<feature type="transmembrane region" description="Helical" evidence="5">
    <location>
        <begin position="93"/>
        <end position="115"/>
    </location>
</feature>
<feature type="transmembrane region" description="Helical" evidence="5">
    <location>
        <begin position="396"/>
        <end position="415"/>
    </location>
</feature>
<feature type="transmembrane region" description="Helical" evidence="5">
    <location>
        <begin position="52"/>
        <end position="72"/>
    </location>
</feature>
<dbReference type="Gene3D" id="1.20.1740.10">
    <property type="entry name" value="Amino acid/polyamine transporter I"/>
    <property type="match status" value="1"/>
</dbReference>
<evidence type="ECO:0000256" key="3">
    <source>
        <dbReference type="ARBA" id="ARBA00022989"/>
    </source>
</evidence>
<feature type="transmembrane region" description="Helical" evidence="5">
    <location>
        <begin position="337"/>
        <end position="358"/>
    </location>
</feature>
<dbReference type="GO" id="GO:0016020">
    <property type="term" value="C:membrane"/>
    <property type="evidence" value="ECO:0007669"/>
    <property type="project" value="UniProtKB-SubCell"/>
</dbReference>
<comment type="caution">
    <text evidence="6">The sequence shown here is derived from an EMBL/GenBank/DDBJ whole genome shotgun (WGS) entry which is preliminary data.</text>
</comment>
<feature type="transmembrane region" description="Helical" evidence="5">
    <location>
        <begin position="280"/>
        <end position="302"/>
    </location>
</feature>
<gene>
    <name evidence="6" type="ORF">IWT140_00824</name>
</gene>
<keyword evidence="4 5" id="KW-0472">Membrane</keyword>
<evidence type="ECO:0000256" key="4">
    <source>
        <dbReference type="ARBA" id="ARBA00023136"/>
    </source>
</evidence>
<dbReference type="Proteomes" id="UP000198430">
    <property type="component" value="Unassembled WGS sequence"/>
</dbReference>
<keyword evidence="2 5" id="KW-0812">Transmembrane</keyword>
<protein>
    <submittedName>
        <fullName evidence="6">Amino acid permease</fullName>
    </submittedName>
</protein>
<feature type="transmembrane region" description="Helical" evidence="5">
    <location>
        <begin position="157"/>
        <end position="175"/>
    </location>
</feature>
<reference evidence="6 7" key="1">
    <citation type="submission" date="2015-11" db="EMBL/GenBank/DDBJ databases">
        <title>Draft genome sequences of new species of the genus Lactobacillus isolated from orchardgrass silage.</title>
        <authorList>
            <person name="Tohno M."/>
            <person name="Tanizawa Y."/>
            <person name="Arita M."/>
        </authorList>
    </citation>
    <scope>NUCLEOTIDE SEQUENCE [LARGE SCALE GENOMIC DNA]</scope>
    <source>
        <strain evidence="6 7">IWT140</strain>
    </source>
</reference>